<reference evidence="3 4" key="1">
    <citation type="submission" date="2020-08" db="EMBL/GenBank/DDBJ databases">
        <title>Genomic Encyclopedia of Type Strains, Phase IV (KMG-V): Genome sequencing to study the core and pangenomes of soil and plant-associated prokaryotes.</title>
        <authorList>
            <person name="Whitman W."/>
        </authorList>
    </citation>
    <scope>NUCLEOTIDE SEQUENCE [LARGE SCALE GENOMIC DNA]</scope>
    <source>
        <strain evidence="1 3">ANJLi2</strain>
        <strain evidence="2 4">MP601</strain>
    </source>
</reference>
<evidence type="ECO:0000313" key="2">
    <source>
        <dbReference type="EMBL" id="MBB6125903.1"/>
    </source>
</evidence>
<dbReference type="EMBL" id="JACHCA010000001">
    <property type="protein sequence ID" value="MBB6125903.1"/>
    <property type="molecule type" value="Genomic_DNA"/>
</dbReference>
<comment type="caution">
    <text evidence="2">The sequence shown here is derived from an EMBL/GenBank/DDBJ whole genome shotgun (WGS) entry which is preliminary data.</text>
</comment>
<accession>A0A1N6NB57</accession>
<sequence>MTKISCPRLNEKTEGKNFILKDRGKYDGITTDSIIYI</sequence>
<proteinExistence type="predicted"/>
<evidence type="ECO:0000313" key="3">
    <source>
        <dbReference type="Proteomes" id="UP000541583"/>
    </source>
</evidence>
<keyword evidence="3" id="KW-1185">Reference proteome</keyword>
<name>A0A1N6NB57_9SPHI</name>
<dbReference type="Proteomes" id="UP000548326">
    <property type="component" value="Unassembled WGS sequence"/>
</dbReference>
<protein>
    <submittedName>
        <fullName evidence="2">Uncharacterized protein</fullName>
    </submittedName>
</protein>
<dbReference type="Proteomes" id="UP000541583">
    <property type="component" value="Unassembled WGS sequence"/>
</dbReference>
<dbReference type="STRING" id="354630.SAMN05421821_10162"/>
<gene>
    <name evidence="2" type="ORF">HDF22_000004</name>
    <name evidence="1" type="ORF">HDF23_000755</name>
</gene>
<organism evidence="2 4">
    <name type="scientific">Mucilaginibacter lappiensis</name>
    <dbReference type="NCBI Taxonomy" id="354630"/>
    <lineage>
        <taxon>Bacteria</taxon>
        <taxon>Pseudomonadati</taxon>
        <taxon>Bacteroidota</taxon>
        <taxon>Sphingobacteriia</taxon>
        <taxon>Sphingobacteriales</taxon>
        <taxon>Sphingobacteriaceae</taxon>
        <taxon>Mucilaginibacter</taxon>
    </lineage>
</organism>
<evidence type="ECO:0000313" key="1">
    <source>
        <dbReference type="EMBL" id="MBB6108025.1"/>
    </source>
</evidence>
<dbReference type="AlphaFoldDB" id="A0A1N6NB57"/>
<evidence type="ECO:0000313" key="4">
    <source>
        <dbReference type="Proteomes" id="UP000548326"/>
    </source>
</evidence>
<dbReference type="EMBL" id="JACHCB010000001">
    <property type="protein sequence ID" value="MBB6108025.1"/>
    <property type="molecule type" value="Genomic_DNA"/>
</dbReference>